<keyword evidence="1" id="KW-0732">Signal</keyword>
<evidence type="ECO:0000256" key="1">
    <source>
        <dbReference type="SAM" id="SignalP"/>
    </source>
</evidence>
<organism evidence="5 6">
    <name type="scientific">Leeuwenhoekiella palythoae</name>
    <dbReference type="NCBI Taxonomy" id="573501"/>
    <lineage>
        <taxon>Bacteria</taxon>
        <taxon>Pseudomonadati</taxon>
        <taxon>Bacteroidota</taxon>
        <taxon>Flavobacteriia</taxon>
        <taxon>Flavobacteriales</taxon>
        <taxon>Flavobacteriaceae</taxon>
        <taxon>Leeuwenhoekiella</taxon>
    </lineage>
</organism>
<dbReference type="InterPro" id="IPR002931">
    <property type="entry name" value="Transglutaminase-like"/>
</dbReference>
<dbReference type="EMBL" id="FQXT01000004">
    <property type="protein sequence ID" value="SHI15528.1"/>
    <property type="molecule type" value="Genomic_DNA"/>
</dbReference>
<dbReference type="Gene3D" id="3.10.620.30">
    <property type="match status" value="1"/>
</dbReference>
<dbReference type="Proteomes" id="UP000290037">
    <property type="component" value="Unassembled WGS sequence"/>
</dbReference>
<sequence length="661" mass="75490">MRYKLLMITMVVLMGAVHCAQAQKIKLDKVTKDELELKVYAEDSTAAAIYLDKVRETYFDYKTSSGFLIINEFKERIKILSKEGLDYATKKILNYKNDSDKELVDDIEGVTYNLVDGKIEEIELKKDGIFENERSEHWDETSITMPAVQVGSIVEWSYTTISPFYKIDDLILQEDLPIVEYYAKIRTPGMFTFRRLKKGYFDITPKESIVDGGVNFENAYGQSNYASYKELVAEYTQNDVPALKEEVFLINPDNYRRSIVYELISTEFTEGNKKEYATTWEEVAKTIFKQREFGGQMSPSLSLKKVAARMVADHKTQAEKIEAALAYVKSKIKWNGNYGKYTDDGIDDALKRGSGDVAEINLLLTVLLRECGVQANPVLIGTKQHGIPSFPTLEGYNYVVVGVRDGLKTILLDATDKFSAPNILPTRVYNWYGRMVNKEGVSQEIDLYETISPQKDRYVMADLNEDGSINGVLKQRYKSLEAFELRHKVDEESLETYTQERAVDLGVDEVTNLKLEGIEELSAPITESLEFKINQGVDQIPGQIYLNPLLFFTMGDNPFKSDVRISPVEFNYPFFHNTNVTLKLPEGYEVQQLPEPIKIALPGELGSFVYSITHMGQTLQVMTKFNLTGTFVPYDYYQSLKEFFNRRVAKETEKVILQKSI</sequence>
<feature type="domain" description="Transglutaminase-like" evidence="2">
    <location>
        <begin position="305"/>
        <end position="379"/>
    </location>
</feature>
<evidence type="ECO:0000313" key="5">
    <source>
        <dbReference type="EMBL" id="SHI15528.1"/>
    </source>
</evidence>
<name>A0A1M5YUJ9_9FLAO</name>
<reference evidence="5" key="2">
    <citation type="submission" date="2016-11" db="EMBL/GenBank/DDBJ databases">
        <authorList>
            <person name="Jaros S."/>
            <person name="Januszkiewicz K."/>
            <person name="Wedrychowicz H."/>
        </authorList>
    </citation>
    <scope>NUCLEOTIDE SEQUENCE [LARGE SCALE GENOMIC DNA]</scope>
    <source>
        <strain evidence="5">DSM 19859</strain>
    </source>
</reference>
<dbReference type="OrthoDB" id="98874at2"/>
<accession>A0A1M5YUJ9</accession>
<keyword evidence="7" id="KW-1185">Reference proteome</keyword>
<dbReference type="Gene3D" id="2.60.120.1130">
    <property type="match status" value="1"/>
</dbReference>
<evidence type="ECO:0000313" key="7">
    <source>
        <dbReference type="Proteomes" id="UP000290037"/>
    </source>
</evidence>
<dbReference type="Pfam" id="PF01841">
    <property type="entry name" value="Transglut_core"/>
    <property type="match status" value="1"/>
</dbReference>
<feature type="signal peptide" evidence="1">
    <location>
        <begin position="1"/>
        <end position="22"/>
    </location>
</feature>
<protein>
    <submittedName>
        <fullName evidence="4">Transglutaminase superfamily protein</fullName>
    </submittedName>
    <submittedName>
        <fullName evidence="5">Transglutaminase-like superfamily protein</fullName>
    </submittedName>
</protein>
<dbReference type="AlphaFoldDB" id="A0A1M5YUJ9"/>
<dbReference type="InterPro" id="IPR024618">
    <property type="entry name" value="DUF3857"/>
</dbReference>
<dbReference type="RefSeq" id="WP_072983269.1">
    <property type="nucleotide sequence ID" value="NZ_FQXT01000004.1"/>
</dbReference>
<dbReference type="EMBL" id="QOVN01000003">
    <property type="protein sequence ID" value="RXG29524.1"/>
    <property type="molecule type" value="Genomic_DNA"/>
</dbReference>
<proteinExistence type="predicted"/>
<feature type="domain" description="DUF3857" evidence="3">
    <location>
        <begin position="74"/>
        <end position="192"/>
    </location>
</feature>
<evidence type="ECO:0000259" key="3">
    <source>
        <dbReference type="Pfam" id="PF12969"/>
    </source>
</evidence>
<dbReference type="Proteomes" id="UP000184240">
    <property type="component" value="Unassembled WGS sequence"/>
</dbReference>
<feature type="chain" id="PRO_5012545079" evidence="1">
    <location>
        <begin position="23"/>
        <end position="661"/>
    </location>
</feature>
<evidence type="ECO:0000259" key="2">
    <source>
        <dbReference type="Pfam" id="PF01841"/>
    </source>
</evidence>
<gene>
    <name evidence="4" type="ORF">DSM01_1625</name>
    <name evidence="5" type="ORF">SAMN04487999_2350</name>
</gene>
<evidence type="ECO:0000313" key="4">
    <source>
        <dbReference type="EMBL" id="RXG29524.1"/>
    </source>
</evidence>
<dbReference type="Pfam" id="PF12969">
    <property type="entry name" value="DUF3857"/>
    <property type="match status" value="1"/>
</dbReference>
<dbReference type="Gene3D" id="2.60.40.3140">
    <property type="match status" value="1"/>
</dbReference>
<reference evidence="4 7" key="3">
    <citation type="submission" date="2018-07" db="EMBL/GenBank/DDBJ databases">
        <title>Leeuwenhoekiella genomics.</title>
        <authorList>
            <person name="Tahon G."/>
            <person name="Willems A."/>
        </authorList>
    </citation>
    <scope>NUCLEOTIDE SEQUENCE [LARGE SCALE GENOMIC DNA]</scope>
    <source>
        <strain evidence="4 7">LMG 24856</strain>
    </source>
</reference>
<reference evidence="6" key="1">
    <citation type="submission" date="2016-11" db="EMBL/GenBank/DDBJ databases">
        <authorList>
            <person name="Varghese N."/>
            <person name="Submissions S."/>
        </authorList>
    </citation>
    <scope>NUCLEOTIDE SEQUENCE [LARGE SCALE GENOMIC DNA]</scope>
    <source>
        <strain evidence="6">DSM 19859</strain>
    </source>
</reference>
<evidence type="ECO:0000313" key="6">
    <source>
        <dbReference type="Proteomes" id="UP000184240"/>
    </source>
</evidence>
<dbReference type="STRING" id="573501.SAMN04487999_2350"/>